<evidence type="ECO:0000313" key="1">
    <source>
        <dbReference type="EMBL" id="CAG8492077.1"/>
    </source>
</evidence>
<dbReference type="Gene3D" id="1.10.150.50">
    <property type="entry name" value="Transcription Factor, Ets-1"/>
    <property type="match status" value="1"/>
</dbReference>
<dbReference type="InterPro" id="IPR013761">
    <property type="entry name" value="SAM/pointed_sf"/>
</dbReference>
<comment type="caution">
    <text evidence="1">The sequence shown here is derived from an EMBL/GenBank/DDBJ whole genome shotgun (WGS) entry which is preliminary data.</text>
</comment>
<dbReference type="SUPFAM" id="SSF47769">
    <property type="entry name" value="SAM/Pointed domain"/>
    <property type="match status" value="1"/>
</dbReference>
<sequence>MEITKFKKDLVKLTNNNVIEILKRQELNLDENDLEILKKSKISGASLLSFQNEDFYKDGLATGPTLAIMNFIHKLKKEKTEVTVEFL</sequence>
<dbReference type="AlphaFoldDB" id="A0A9N8WPA6"/>
<name>A0A9N8WPA6_9GLOM</name>
<reference evidence="1" key="1">
    <citation type="submission" date="2021-06" db="EMBL/GenBank/DDBJ databases">
        <authorList>
            <person name="Kallberg Y."/>
            <person name="Tangrot J."/>
            <person name="Rosling A."/>
        </authorList>
    </citation>
    <scope>NUCLEOTIDE SEQUENCE</scope>
    <source>
        <strain evidence="1">UK204</strain>
    </source>
</reference>
<organism evidence="1 2">
    <name type="scientific">Funneliformis caledonium</name>
    <dbReference type="NCBI Taxonomy" id="1117310"/>
    <lineage>
        <taxon>Eukaryota</taxon>
        <taxon>Fungi</taxon>
        <taxon>Fungi incertae sedis</taxon>
        <taxon>Mucoromycota</taxon>
        <taxon>Glomeromycotina</taxon>
        <taxon>Glomeromycetes</taxon>
        <taxon>Glomerales</taxon>
        <taxon>Glomeraceae</taxon>
        <taxon>Funneliformis</taxon>
    </lineage>
</organism>
<dbReference type="EMBL" id="CAJVPQ010000558">
    <property type="protein sequence ID" value="CAG8492077.1"/>
    <property type="molecule type" value="Genomic_DNA"/>
</dbReference>
<proteinExistence type="predicted"/>
<keyword evidence="2" id="KW-1185">Reference proteome</keyword>
<protein>
    <submittedName>
        <fullName evidence="1">6526_t:CDS:1</fullName>
    </submittedName>
</protein>
<dbReference type="Proteomes" id="UP000789570">
    <property type="component" value="Unassembled WGS sequence"/>
</dbReference>
<gene>
    <name evidence="1" type="ORF">FCALED_LOCUS3266</name>
</gene>
<accession>A0A9N8WPA6</accession>
<evidence type="ECO:0000313" key="2">
    <source>
        <dbReference type="Proteomes" id="UP000789570"/>
    </source>
</evidence>